<proteinExistence type="predicted"/>
<dbReference type="GO" id="GO:0006741">
    <property type="term" value="P:NADP+ biosynthetic process"/>
    <property type="evidence" value="ECO:0007669"/>
    <property type="project" value="InterPro"/>
</dbReference>
<dbReference type="AlphaFoldDB" id="A0A2R7Y5S7"/>
<dbReference type="InterPro" id="IPR039065">
    <property type="entry name" value="AcoX-like"/>
</dbReference>
<dbReference type="PIRSF" id="PIRSF016907">
    <property type="entry name" value="Kin_ATP-NAD"/>
    <property type="match status" value="1"/>
</dbReference>
<dbReference type="Gene3D" id="3.40.50.10330">
    <property type="entry name" value="Probable inorganic polyphosphate/atp-NAD kinase, domain 1"/>
    <property type="match status" value="1"/>
</dbReference>
<comment type="caution">
    <text evidence="1">The sequence shown here is derived from an EMBL/GenBank/DDBJ whole genome shotgun (WGS) entry which is preliminary data.</text>
</comment>
<protein>
    <recommendedName>
        <fullName evidence="3">ATP-NAD kinase</fullName>
    </recommendedName>
</protein>
<evidence type="ECO:0000313" key="1">
    <source>
        <dbReference type="EMBL" id="PUA32878.1"/>
    </source>
</evidence>
<dbReference type="InterPro" id="IPR002504">
    <property type="entry name" value="NADK"/>
</dbReference>
<dbReference type="InterPro" id="IPR016064">
    <property type="entry name" value="NAD/diacylglycerol_kinase_sf"/>
</dbReference>
<reference evidence="1 2" key="1">
    <citation type="journal article" date="2018" name="Syst. Appl. Microbiol.">
        <title>A new symbiotic nanoarchaeote (Candidatus Nanoclepta minutus) and its host (Zestosphaera tikiterensis gen. nov., sp. nov.) from a New Zealand hot spring.</title>
        <authorList>
            <person name="St John E."/>
            <person name="Liu Y."/>
            <person name="Podar M."/>
            <person name="Stott M.B."/>
            <person name="Meneghin J."/>
            <person name="Chen Z."/>
            <person name="Lagutin K."/>
            <person name="Mitchell K."/>
            <person name="Reysenbach A.L."/>
        </authorList>
    </citation>
    <scope>NUCLEOTIDE SEQUENCE [LARGE SCALE GENOMIC DNA]</scope>
    <source>
        <strain evidence="1">NZ3</strain>
    </source>
</reference>
<dbReference type="Pfam" id="PF01513">
    <property type="entry name" value="NAD_kinase"/>
    <property type="match status" value="1"/>
</dbReference>
<dbReference type="Pfam" id="PF20143">
    <property type="entry name" value="NAD_kinase_C"/>
    <property type="match status" value="1"/>
</dbReference>
<sequence length="371" mass="40688">MGGSVGLKGTDGSLLYEALKRGAKAVAPLKTLRFLKKLAEQNFECSFIVANGVMGCQYFEEVLKEGFKVSYTCLDYPRHNVTTREDTLEVCKEFLKRGVDLIVFVGGDGTARDVAEVVKGKVPILGIPAGVKMYSGVFAVSPEAAVEILSSYVMGFARVDLAEVADVDESSLQSGILKVRVFSLSPIPVVEGYVAPSKDFGSYEEDKMGIAKYFIEDFMDRNTLYLLGPGTTIKSITDLLGLEKTLLGVDALYDGRIVGRDLGEGEILKLLKEYGKASIVVSVIGRQGYVFGRGNQQFTPQVLKLVDLNNIFILSSPEKLRSLKYLLVDTGDSELDIRLSGYRRVITGYKEETLKLILPACCLEKFRGFIS</sequence>
<dbReference type="Proteomes" id="UP000244093">
    <property type="component" value="Unassembled WGS sequence"/>
</dbReference>
<gene>
    <name evidence="1" type="ORF">B7O98_04785</name>
</gene>
<dbReference type="GO" id="GO:0003951">
    <property type="term" value="F:NAD+ kinase activity"/>
    <property type="evidence" value="ECO:0007669"/>
    <property type="project" value="InterPro"/>
</dbReference>
<dbReference type="PANTHER" id="PTHR40697">
    <property type="entry name" value="ACETOIN CATABOLISM PROTEIN X"/>
    <property type="match status" value="1"/>
</dbReference>
<dbReference type="EMBL" id="NBVN01000003">
    <property type="protein sequence ID" value="PUA32878.1"/>
    <property type="molecule type" value="Genomic_DNA"/>
</dbReference>
<dbReference type="PANTHER" id="PTHR40697:SF2">
    <property type="entry name" value="ATP-NAD KINASE-RELATED"/>
    <property type="match status" value="1"/>
</dbReference>
<name>A0A2R7Y5S7_9CREN</name>
<dbReference type="SUPFAM" id="SSF111331">
    <property type="entry name" value="NAD kinase/diacylglycerol kinase-like"/>
    <property type="match status" value="1"/>
</dbReference>
<evidence type="ECO:0008006" key="3">
    <source>
        <dbReference type="Google" id="ProtNLM"/>
    </source>
</evidence>
<organism evidence="1 2">
    <name type="scientific">Zestosphaera tikiterensis</name>
    <dbReference type="NCBI Taxonomy" id="1973259"/>
    <lineage>
        <taxon>Archaea</taxon>
        <taxon>Thermoproteota</taxon>
        <taxon>Thermoprotei</taxon>
        <taxon>Desulfurococcales</taxon>
        <taxon>Desulfurococcaceae</taxon>
        <taxon>Zestosphaera</taxon>
    </lineage>
</organism>
<dbReference type="InterPro" id="IPR011386">
    <property type="entry name" value="Put_ATP-NAD_kin"/>
</dbReference>
<dbReference type="InterPro" id="IPR017438">
    <property type="entry name" value="ATP-NAD_kinase_N"/>
</dbReference>
<evidence type="ECO:0000313" key="2">
    <source>
        <dbReference type="Proteomes" id="UP000244093"/>
    </source>
</evidence>
<accession>A0A2R7Y5S7</accession>